<dbReference type="CDD" id="cd05233">
    <property type="entry name" value="SDR_c"/>
    <property type="match status" value="1"/>
</dbReference>
<reference evidence="3 4" key="1">
    <citation type="submission" date="2014-03" db="EMBL/GenBank/DDBJ databases">
        <title>Draft Genome Sequences of 13 Willow Endophytes.</title>
        <authorList>
            <person name="Gan H.Y."/>
            <person name="Gan H.M."/>
            <person name="Savka M.A."/>
            <person name="Hudson A.O."/>
        </authorList>
    </citation>
    <scope>NUCLEOTIDE SEQUENCE [LARGE SCALE GENOMIC DNA]</scope>
    <source>
        <strain evidence="3 4">RIT293</strain>
    </source>
</reference>
<comment type="caution">
    <text evidence="3">The sequence shown here is derived from an EMBL/GenBank/DDBJ whole genome shotgun (WGS) entry which is preliminary data.</text>
</comment>
<dbReference type="Gene3D" id="3.40.50.720">
    <property type="entry name" value="NAD(P)-binding Rossmann-like Domain"/>
    <property type="match status" value="1"/>
</dbReference>
<organism evidence="3 4">
    <name type="scientific">Microbacterium oleivorans</name>
    <dbReference type="NCBI Taxonomy" id="273677"/>
    <lineage>
        <taxon>Bacteria</taxon>
        <taxon>Bacillati</taxon>
        <taxon>Actinomycetota</taxon>
        <taxon>Actinomycetes</taxon>
        <taxon>Micrococcales</taxon>
        <taxon>Microbacteriaceae</taxon>
        <taxon>Microbacterium</taxon>
    </lineage>
</organism>
<dbReference type="EMBL" id="JFYO01000006">
    <property type="protein sequence ID" value="EZP26750.1"/>
    <property type="molecule type" value="Genomic_DNA"/>
</dbReference>
<gene>
    <name evidence="3" type="ORF">BW34_01950</name>
</gene>
<evidence type="ECO:0000313" key="3">
    <source>
        <dbReference type="EMBL" id="EZP26750.1"/>
    </source>
</evidence>
<dbReference type="AlphaFoldDB" id="A0A031FT13"/>
<dbReference type="FunFam" id="3.40.50.720:FF:000084">
    <property type="entry name" value="Short-chain dehydrogenase reductase"/>
    <property type="match status" value="1"/>
</dbReference>
<dbReference type="PANTHER" id="PTHR43639">
    <property type="entry name" value="OXIDOREDUCTASE, SHORT-CHAIN DEHYDROGENASE/REDUCTASE FAMILY (AFU_ORTHOLOGUE AFUA_5G02870)"/>
    <property type="match status" value="1"/>
</dbReference>
<dbReference type="Pfam" id="PF13561">
    <property type="entry name" value="adh_short_C2"/>
    <property type="match status" value="1"/>
</dbReference>
<protein>
    <submittedName>
        <fullName evidence="3">Putative short chain oxidoreductase</fullName>
    </submittedName>
</protein>
<dbReference type="PRINTS" id="PR00081">
    <property type="entry name" value="GDHRDH"/>
</dbReference>
<evidence type="ECO:0000256" key="1">
    <source>
        <dbReference type="ARBA" id="ARBA00006484"/>
    </source>
</evidence>
<keyword evidence="2" id="KW-0560">Oxidoreductase</keyword>
<evidence type="ECO:0000313" key="4">
    <source>
        <dbReference type="Proteomes" id="UP000024001"/>
    </source>
</evidence>
<accession>A0A031FT13</accession>
<dbReference type="InterPro" id="IPR002347">
    <property type="entry name" value="SDR_fam"/>
</dbReference>
<dbReference type="PROSITE" id="PS00061">
    <property type="entry name" value="ADH_SHORT"/>
    <property type="match status" value="1"/>
</dbReference>
<proteinExistence type="inferred from homology"/>
<dbReference type="PATRIC" id="fig|273677.3.peg.1935"/>
<evidence type="ECO:0000256" key="2">
    <source>
        <dbReference type="ARBA" id="ARBA00023002"/>
    </source>
</evidence>
<dbReference type="Proteomes" id="UP000024001">
    <property type="component" value="Unassembled WGS sequence"/>
</dbReference>
<dbReference type="InterPro" id="IPR036291">
    <property type="entry name" value="NAD(P)-bd_dom_sf"/>
</dbReference>
<dbReference type="GO" id="GO:0016491">
    <property type="term" value="F:oxidoreductase activity"/>
    <property type="evidence" value="ECO:0007669"/>
    <property type="project" value="UniProtKB-KW"/>
</dbReference>
<comment type="similarity">
    <text evidence="1">Belongs to the short-chain dehydrogenases/reductases (SDR) family.</text>
</comment>
<dbReference type="SUPFAM" id="SSF51735">
    <property type="entry name" value="NAD(P)-binding Rossmann-fold domains"/>
    <property type="match status" value="1"/>
</dbReference>
<keyword evidence="4" id="KW-1185">Reference proteome</keyword>
<sequence>MRAADVTSHAFGATVEARPDPVIHVFIEADAGGRRPARANTQRIRQASDRIRQLDRAVDRQRGVMTTNLLSLPRDQRLAGRTAIVTGSSSGIGEAIAHVLAASGAHVVVHGRDVDRAEAVAAAITGGGGAASVVTGDLAESPAAARAFAAQAAEALGGWVDVLVNNAGIFPIGPTPELSDDDVAALLATNVRVPHDLVGALAPGMVERGSGAIVNITSWMAHVGTPNVGLYPATKSALEHLTQAWAAEFGPRGVRVNAVAPGATLTPGNASALEILKMMTAVSPAGQPGRPIDIAHAVRFLASDEASYIHGQVLSVDGGIVAARVG</sequence>
<dbReference type="PANTHER" id="PTHR43639:SF1">
    <property type="entry name" value="SHORT-CHAIN DEHYDROGENASE_REDUCTASE FAMILY PROTEIN"/>
    <property type="match status" value="1"/>
</dbReference>
<name>A0A031FT13_9MICO</name>
<dbReference type="InterPro" id="IPR020904">
    <property type="entry name" value="Sc_DH/Rdtase_CS"/>
</dbReference>
<dbReference type="eggNOG" id="COG1028">
    <property type="taxonomic scope" value="Bacteria"/>
</dbReference>
<dbReference type="PRINTS" id="PR00080">
    <property type="entry name" value="SDRFAMILY"/>
</dbReference>